<evidence type="ECO:0000313" key="18">
    <source>
        <dbReference type="EMBL" id="CCW36457.1"/>
    </source>
</evidence>
<evidence type="ECO:0000256" key="13">
    <source>
        <dbReference type="ARBA" id="ARBA00048798"/>
    </source>
</evidence>
<comment type="catalytic activity">
    <reaction evidence="13 17">
        <text>L-isoleucine + 2-oxoglutarate = (S)-3-methyl-2-oxopentanoate + L-glutamate</text>
        <dbReference type="Rhea" id="RHEA:24801"/>
        <dbReference type="ChEBI" id="CHEBI:16810"/>
        <dbReference type="ChEBI" id="CHEBI:29985"/>
        <dbReference type="ChEBI" id="CHEBI:35146"/>
        <dbReference type="ChEBI" id="CHEBI:58045"/>
        <dbReference type="EC" id="2.6.1.42"/>
    </reaction>
</comment>
<keyword evidence="8 17" id="KW-0028">Amino-acid biosynthesis</keyword>
<dbReference type="GO" id="GO:0052656">
    <property type="term" value="F:L-isoleucine-2-oxoglutarate transaminase activity"/>
    <property type="evidence" value="ECO:0007669"/>
    <property type="project" value="RHEA"/>
</dbReference>
<keyword evidence="7 17" id="KW-0032">Aminotransferase</keyword>
<dbReference type="GO" id="GO:0005829">
    <property type="term" value="C:cytosol"/>
    <property type="evidence" value="ECO:0007669"/>
    <property type="project" value="TreeGrafter"/>
</dbReference>
<dbReference type="SUPFAM" id="SSF56752">
    <property type="entry name" value="D-aminoacid aminotransferase-like PLP-dependent enzymes"/>
    <property type="match status" value="1"/>
</dbReference>
<dbReference type="GO" id="GO:0009098">
    <property type="term" value="P:L-leucine biosynthetic process"/>
    <property type="evidence" value="ECO:0007669"/>
    <property type="project" value="UniProtKB-UniPathway"/>
</dbReference>
<evidence type="ECO:0000256" key="17">
    <source>
        <dbReference type="RuleBase" id="RU364094"/>
    </source>
</evidence>
<dbReference type="PANTHER" id="PTHR42743:SF11">
    <property type="entry name" value="AMINODEOXYCHORISMATE LYASE"/>
    <property type="match status" value="1"/>
</dbReference>
<evidence type="ECO:0000256" key="4">
    <source>
        <dbReference type="ARBA" id="ARBA00004931"/>
    </source>
</evidence>
<comment type="function">
    <text evidence="2 17">Acts on leucine, isoleucine and valine.</text>
</comment>
<keyword evidence="10 16" id="KW-0663">Pyridoxal phosphate</keyword>
<dbReference type="eggNOG" id="COG0115">
    <property type="taxonomic scope" value="Bacteria"/>
</dbReference>
<comment type="pathway">
    <text evidence="4 17">Amino-acid biosynthesis; L-valine biosynthesis; L-valine from pyruvate: step 4/4.</text>
</comment>
<dbReference type="InterPro" id="IPR005785">
    <property type="entry name" value="B_amino_transI"/>
</dbReference>
<evidence type="ECO:0000256" key="16">
    <source>
        <dbReference type="RuleBase" id="RU004516"/>
    </source>
</evidence>
<dbReference type="InParanoid" id="S0F040"/>
<dbReference type="KEGG" id="ccz:CCALI_02667"/>
<organism evidence="18 19">
    <name type="scientific">Chthonomonas calidirosea (strain DSM 23976 / ICMP 18418 / T49)</name>
    <dbReference type="NCBI Taxonomy" id="1303518"/>
    <lineage>
        <taxon>Bacteria</taxon>
        <taxon>Bacillati</taxon>
        <taxon>Armatimonadota</taxon>
        <taxon>Chthonomonadia</taxon>
        <taxon>Chthonomonadales</taxon>
        <taxon>Chthonomonadaceae</taxon>
        <taxon>Chthonomonas</taxon>
    </lineage>
</organism>
<evidence type="ECO:0000256" key="8">
    <source>
        <dbReference type="ARBA" id="ARBA00022605"/>
    </source>
</evidence>
<dbReference type="OrthoDB" id="9804984at2"/>
<dbReference type="GO" id="GO:0052654">
    <property type="term" value="F:L-leucine-2-oxoglutarate transaminase activity"/>
    <property type="evidence" value="ECO:0007669"/>
    <property type="project" value="RHEA"/>
</dbReference>
<dbReference type="InterPro" id="IPR001544">
    <property type="entry name" value="Aminotrans_IV"/>
</dbReference>
<reference evidence="19" key="1">
    <citation type="submission" date="2013-03" db="EMBL/GenBank/DDBJ databases">
        <title>Genome sequence of Chthonomonas calidirosea, the first sequenced genome from the Armatimonadetes phylum (formally candidate division OP10).</title>
        <authorList>
            <person name="Lee K.C.Y."/>
            <person name="Morgan X.C."/>
            <person name="Dunfield P.F."/>
            <person name="Tamas I."/>
            <person name="Houghton K.M."/>
            <person name="Vyssotski M."/>
            <person name="Ryan J.L.J."/>
            <person name="Lagutin K."/>
            <person name="McDonald I.R."/>
            <person name="Stott M.B."/>
        </authorList>
    </citation>
    <scope>NUCLEOTIDE SEQUENCE [LARGE SCALE GENOMIC DNA]</scope>
    <source>
        <strain evidence="19">DSM 23976 / ICMP 18418 / T49</strain>
    </source>
</reference>
<evidence type="ECO:0000256" key="10">
    <source>
        <dbReference type="ARBA" id="ARBA00022898"/>
    </source>
</evidence>
<evidence type="ECO:0000313" key="19">
    <source>
        <dbReference type="Proteomes" id="UP000014227"/>
    </source>
</evidence>
<evidence type="ECO:0000256" key="9">
    <source>
        <dbReference type="ARBA" id="ARBA00022679"/>
    </source>
</evidence>
<dbReference type="UniPathway" id="UPA00047">
    <property type="reaction ID" value="UER00058"/>
</dbReference>
<dbReference type="NCBIfam" id="TIGR01122">
    <property type="entry name" value="ilvE_I"/>
    <property type="match status" value="1"/>
</dbReference>
<evidence type="ECO:0000256" key="2">
    <source>
        <dbReference type="ARBA" id="ARBA00003109"/>
    </source>
</evidence>
<dbReference type="FunCoup" id="S0F040">
    <property type="interactions" value="320"/>
</dbReference>
<comment type="pathway">
    <text evidence="5 17">Amino-acid biosynthesis; L-leucine biosynthesis; L-leucine from 3-methyl-2-oxobutanoate: step 4/4.</text>
</comment>
<dbReference type="AlphaFoldDB" id="S0F040"/>
<dbReference type="GO" id="GO:0052655">
    <property type="term" value="F:L-valine-2-oxoglutarate transaminase activity"/>
    <property type="evidence" value="ECO:0007669"/>
    <property type="project" value="RHEA"/>
</dbReference>
<dbReference type="GO" id="GO:0009099">
    <property type="term" value="P:L-valine biosynthetic process"/>
    <property type="evidence" value="ECO:0007669"/>
    <property type="project" value="UniProtKB-UniPathway"/>
</dbReference>
<gene>
    <name evidence="17" type="primary">ilvE</name>
    <name evidence="18" type="ORF">CCALI_02667</name>
</gene>
<evidence type="ECO:0000256" key="11">
    <source>
        <dbReference type="ARBA" id="ARBA00023304"/>
    </source>
</evidence>
<dbReference type="UniPathway" id="UPA00048">
    <property type="reaction ID" value="UER00073"/>
</dbReference>
<proteinExistence type="inferred from homology"/>
<evidence type="ECO:0000256" key="15">
    <source>
        <dbReference type="RuleBase" id="RU004106"/>
    </source>
</evidence>
<dbReference type="Gene3D" id="3.20.10.10">
    <property type="entry name" value="D-amino Acid Aminotransferase, subunit A, domain 2"/>
    <property type="match status" value="1"/>
</dbReference>
<dbReference type="PANTHER" id="PTHR42743">
    <property type="entry name" value="AMINO-ACID AMINOTRANSFERASE"/>
    <property type="match status" value="1"/>
</dbReference>
<keyword evidence="19" id="KW-1185">Reference proteome</keyword>
<dbReference type="InterPro" id="IPR043132">
    <property type="entry name" value="BCAT-like_C"/>
</dbReference>
<dbReference type="InterPro" id="IPR043131">
    <property type="entry name" value="BCAT-like_N"/>
</dbReference>
<dbReference type="InterPro" id="IPR036038">
    <property type="entry name" value="Aminotransferase-like"/>
</dbReference>
<dbReference type="FunFam" id="3.20.10.10:FF:000002">
    <property type="entry name" value="D-alanine aminotransferase"/>
    <property type="match status" value="1"/>
</dbReference>
<accession>S0F040</accession>
<evidence type="ECO:0000256" key="3">
    <source>
        <dbReference type="ARBA" id="ARBA00004824"/>
    </source>
</evidence>
<protein>
    <recommendedName>
        <fullName evidence="17">Branched-chain-amino-acid aminotransferase</fullName>
        <shortName evidence="17">BCAT</shortName>
        <ecNumber evidence="17">2.6.1.42</ecNumber>
    </recommendedName>
</protein>
<evidence type="ECO:0000256" key="14">
    <source>
        <dbReference type="ARBA" id="ARBA00049229"/>
    </source>
</evidence>
<comment type="catalytic activity">
    <reaction evidence="14 17">
        <text>L-leucine + 2-oxoglutarate = 4-methyl-2-oxopentanoate + L-glutamate</text>
        <dbReference type="Rhea" id="RHEA:18321"/>
        <dbReference type="ChEBI" id="CHEBI:16810"/>
        <dbReference type="ChEBI" id="CHEBI:17865"/>
        <dbReference type="ChEBI" id="CHEBI:29985"/>
        <dbReference type="ChEBI" id="CHEBI:57427"/>
        <dbReference type="EC" id="2.6.1.42"/>
    </reaction>
</comment>
<evidence type="ECO:0000256" key="12">
    <source>
        <dbReference type="ARBA" id="ARBA00048212"/>
    </source>
</evidence>
<name>S0F040_CHTCT</name>
<dbReference type="EMBL" id="HF951689">
    <property type="protein sequence ID" value="CCW36457.1"/>
    <property type="molecule type" value="Genomic_DNA"/>
</dbReference>
<dbReference type="Proteomes" id="UP000014227">
    <property type="component" value="Chromosome I"/>
</dbReference>
<dbReference type="GO" id="GO:0009097">
    <property type="term" value="P:isoleucine biosynthetic process"/>
    <property type="evidence" value="ECO:0007669"/>
    <property type="project" value="UniProtKB-UniPathway"/>
</dbReference>
<evidence type="ECO:0000256" key="6">
    <source>
        <dbReference type="ARBA" id="ARBA00009320"/>
    </source>
</evidence>
<dbReference type="EC" id="2.6.1.42" evidence="17"/>
<dbReference type="Pfam" id="PF01063">
    <property type="entry name" value="Aminotran_4"/>
    <property type="match status" value="1"/>
</dbReference>
<comment type="catalytic activity">
    <reaction evidence="12 17">
        <text>L-valine + 2-oxoglutarate = 3-methyl-2-oxobutanoate + L-glutamate</text>
        <dbReference type="Rhea" id="RHEA:24813"/>
        <dbReference type="ChEBI" id="CHEBI:11851"/>
        <dbReference type="ChEBI" id="CHEBI:16810"/>
        <dbReference type="ChEBI" id="CHEBI:29985"/>
        <dbReference type="ChEBI" id="CHEBI:57762"/>
        <dbReference type="EC" id="2.6.1.42"/>
    </reaction>
</comment>
<dbReference type="PROSITE" id="PS00770">
    <property type="entry name" value="AA_TRANSFER_CLASS_4"/>
    <property type="match status" value="1"/>
</dbReference>
<dbReference type="HOGENOM" id="CLU_020844_3_0_0"/>
<dbReference type="InterPro" id="IPR018300">
    <property type="entry name" value="Aminotrans_IV_CS"/>
</dbReference>
<evidence type="ECO:0000256" key="1">
    <source>
        <dbReference type="ARBA" id="ARBA00001933"/>
    </source>
</evidence>
<dbReference type="STRING" id="454171.CP488_01424"/>
<evidence type="ECO:0000256" key="5">
    <source>
        <dbReference type="ARBA" id="ARBA00005072"/>
    </source>
</evidence>
<dbReference type="NCBIfam" id="NF006185">
    <property type="entry name" value="PRK08320.1"/>
    <property type="match status" value="1"/>
</dbReference>
<sequence length="303" mass="33261">MRKTEKSHPAPSDQQWVHINGKLVPKAEAHLSIYDHGFLYGDGAFEGIRVYDGNIFRLEPHLTRLFRSVRALGIELCVDKPVLQQQIAELVRKNGHYSGYIRLSVSRGVGLGLDPAHIGKTPTLVISTEQLRLYPQEMYENGLHVITASTRVPPAVCIDPQIKSLGRYVNNIMAKMEANRMGAGEALMLNMQGYVAEATGDNIFVVSGGMLLTPPTTDGALPGITRQAVMDLARDMGIACRETSLTLYDVYNADEAFLTGTAAEVIPMVTCDQRKIGEGKPGRITQRIIAAFRELTKVDGLKV</sequence>
<dbReference type="InterPro" id="IPR050571">
    <property type="entry name" value="Class-IV_PLP-Dep_Aminotrnsfr"/>
</dbReference>
<evidence type="ECO:0000256" key="7">
    <source>
        <dbReference type="ARBA" id="ARBA00022576"/>
    </source>
</evidence>
<comment type="similarity">
    <text evidence="6 15">Belongs to the class-IV pyridoxal-phosphate-dependent aminotransferase family.</text>
</comment>
<comment type="cofactor">
    <cofactor evidence="1 16">
        <name>pyridoxal 5'-phosphate</name>
        <dbReference type="ChEBI" id="CHEBI:597326"/>
    </cofactor>
</comment>
<dbReference type="RefSeq" id="WP_016483966.1">
    <property type="nucleotide sequence ID" value="NC_021487.1"/>
</dbReference>
<dbReference type="PATRIC" id="fig|1303518.3.peg.2769"/>
<dbReference type="Gene3D" id="3.30.470.10">
    <property type="match status" value="1"/>
</dbReference>
<comment type="pathway">
    <text evidence="3 17">Amino-acid biosynthesis; L-isoleucine biosynthesis; L-isoleucine from 2-oxobutanoate: step 4/4.</text>
</comment>
<dbReference type="UniPathway" id="UPA00049">
    <property type="reaction ID" value="UER00062"/>
</dbReference>
<keyword evidence="11 17" id="KW-0100">Branched-chain amino acid biosynthesis</keyword>
<keyword evidence="9 17" id="KW-0808">Transferase</keyword>